<dbReference type="InterPro" id="IPR036291">
    <property type="entry name" value="NAD(P)-bd_dom_sf"/>
</dbReference>
<protein>
    <recommendedName>
        <fullName evidence="3">NmrA-like domain-containing protein</fullName>
    </recommendedName>
</protein>
<evidence type="ECO:0000256" key="2">
    <source>
        <dbReference type="ARBA" id="ARBA00023002"/>
    </source>
</evidence>
<dbReference type="InterPro" id="IPR008030">
    <property type="entry name" value="NmrA-like"/>
</dbReference>
<dbReference type="SUPFAM" id="SSF51735">
    <property type="entry name" value="NAD(P)-binding Rossmann-fold domains"/>
    <property type="match status" value="1"/>
</dbReference>
<organism evidence="4 5">
    <name type="scientific">Aspergillus lucknowensis</name>
    <dbReference type="NCBI Taxonomy" id="176173"/>
    <lineage>
        <taxon>Eukaryota</taxon>
        <taxon>Fungi</taxon>
        <taxon>Dikarya</taxon>
        <taxon>Ascomycota</taxon>
        <taxon>Pezizomycotina</taxon>
        <taxon>Eurotiomycetes</taxon>
        <taxon>Eurotiomycetidae</taxon>
        <taxon>Eurotiales</taxon>
        <taxon>Aspergillaceae</taxon>
        <taxon>Aspergillus</taxon>
        <taxon>Aspergillus subgen. Nidulantes</taxon>
    </lineage>
</organism>
<dbReference type="Gene3D" id="3.40.50.720">
    <property type="entry name" value="NAD(P)-binding Rossmann-like Domain"/>
    <property type="match status" value="1"/>
</dbReference>
<keyword evidence="2" id="KW-0560">Oxidoreductase</keyword>
<dbReference type="CDD" id="cd05259">
    <property type="entry name" value="PCBER_SDR_a"/>
    <property type="match status" value="1"/>
</dbReference>
<evidence type="ECO:0000313" key="4">
    <source>
        <dbReference type="EMBL" id="KAL2864399.1"/>
    </source>
</evidence>
<evidence type="ECO:0000313" key="5">
    <source>
        <dbReference type="Proteomes" id="UP001610432"/>
    </source>
</evidence>
<dbReference type="EMBL" id="JBFXLQ010000041">
    <property type="protein sequence ID" value="KAL2864399.1"/>
    <property type="molecule type" value="Genomic_DNA"/>
</dbReference>
<dbReference type="PANTHER" id="PTHR47706:SF1">
    <property type="entry name" value="CIPA-LIKE, PUTATIVE (AFU_ORTHOLOGUE AFUA_1G12460)-RELATED"/>
    <property type="match status" value="1"/>
</dbReference>
<reference evidence="4 5" key="1">
    <citation type="submission" date="2024-07" db="EMBL/GenBank/DDBJ databases">
        <title>Section-level genome sequencing and comparative genomics of Aspergillus sections Usti and Cavernicolus.</title>
        <authorList>
            <consortium name="Lawrence Berkeley National Laboratory"/>
            <person name="Nybo J.L."/>
            <person name="Vesth T.C."/>
            <person name="Theobald S."/>
            <person name="Frisvad J.C."/>
            <person name="Larsen T.O."/>
            <person name="Kjaerboelling I."/>
            <person name="Rothschild-Mancinelli K."/>
            <person name="Lyhne E.K."/>
            <person name="Kogle M.E."/>
            <person name="Barry K."/>
            <person name="Clum A."/>
            <person name="Na H."/>
            <person name="Ledsgaard L."/>
            <person name="Lin J."/>
            <person name="Lipzen A."/>
            <person name="Kuo A."/>
            <person name="Riley R."/>
            <person name="Mondo S."/>
            <person name="Labutti K."/>
            <person name="Haridas S."/>
            <person name="Pangalinan J."/>
            <person name="Salamov A.A."/>
            <person name="Simmons B.A."/>
            <person name="Magnuson J.K."/>
            <person name="Chen J."/>
            <person name="Drula E."/>
            <person name="Henrissat B."/>
            <person name="Wiebenga A."/>
            <person name="Lubbers R.J."/>
            <person name="Gomes A.C."/>
            <person name="Macurrencykelacurrency M.R."/>
            <person name="Stajich J."/>
            <person name="Grigoriev I.V."/>
            <person name="Mortensen U.H."/>
            <person name="De Vries R.P."/>
            <person name="Baker S.E."/>
            <person name="Andersen M.R."/>
        </authorList>
    </citation>
    <scope>NUCLEOTIDE SEQUENCE [LARGE SCALE GENOMIC DNA]</scope>
    <source>
        <strain evidence="4 5">CBS 449.75</strain>
    </source>
</reference>
<gene>
    <name evidence="4" type="ORF">BJX67DRAFT_224330</name>
</gene>
<keyword evidence="1" id="KW-0521">NADP</keyword>
<dbReference type="InterPro" id="IPR045312">
    <property type="entry name" value="PCBER-like"/>
</dbReference>
<keyword evidence="5" id="KW-1185">Reference proteome</keyword>
<evidence type="ECO:0000256" key="1">
    <source>
        <dbReference type="ARBA" id="ARBA00022857"/>
    </source>
</evidence>
<dbReference type="Pfam" id="PF05368">
    <property type="entry name" value="NmrA"/>
    <property type="match status" value="1"/>
</dbReference>
<dbReference type="Gene3D" id="3.90.25.10">
    <property type="entry name" value="UDP-galactose 4-epimerase, domain 1"/>
    <property type="match status" value="1"/>
</dbReference>
<dbReference type="RefSeq" id="XP_070883378.1">
    <property type="nucleotide sequence ID" value="XM_071025802.1"/>
</dbReference>
<dbReference type="PANTHER" id="PTHR47706">
    <property type="entry name" value="NMRA-LIKE FAMILY PROTEIN"/>
    <property type="match status" value="1"/>
</dbReference>
<dbReference type="InterPro" id="IPR051609">
    <property type="entry name" value="NmrA/Isoflavone_reductase-like"/>
</dbReference>
<dbReference type="GeneID" id="98140874"/>
<comment type="caution">
    <text evidence="4">The sequence shown here is derived from an EMBL/GenBank/DDBJ whole genome shotgun (WGS) entry which is preliminary data.</text>
</comment>
<feature type="domain" description="NmrA-like" evidence="3">
    <location>
        <begin position="4"/>
        <end position="222"/>
    </location>
</feature>
<sequence length="301" mass="31742">MTLKNIVLAGVSGNLGPAILAAVAAAPFTVTVFTRPGSHQTVPDGVKVVEVDYTSTANLTKNLTGIDAVVSTIPPTAAAAQTALIHAAVAAGVSRFLPSEFGSDLDNPLNRAVPVFAPKIEAQELLSSLAAEGKITYTLVYTGPFLDWGLRVGMPADPVKKTAALQDGGERLYTTTTLGTIGKAVVGVLRHPEETRNRVVRVGEAVTTIKEVLALSQEIVGAEGWTVTKPDTAVEAENALVKIQQGVFTPETIYPVIYRAIWGEKHGGHFTTTDNELLGIEQLDRAGLKRVIQDVVDGNSV</sequence>
<evidence type="ECO:0000259" key="3">
    <source>
        <dbReference type="Pfam" id="PF05368"/>
    </source>
</evidence>
<name>A0ABR4LIN3_9EURO</name>
<dbReference type="Proteomes" id="UP001610432">
    <property type="component" value="Unassembled WGS sequence"/>
</dbReference>
<accession>A0ABR4LIN3</accession>
<proteinExistence type="predicted"/>